<dbReference type="Proteomes" id="UP000050741">
    <property type="component" value="Unassembled WGS sequence"/>
</dbReference>
<evidence type="ECO:0000313" key="2">
    <source>
        <dbReference type="Proteomes" id="UP000050741"/>
    </source>
</evidence>
<name>A0A183C3J1_GLOPA</name>
<feature type="transmembrane region" description="Helical" evidence="1">
    <location>
        <begin position="79"/>
        <end position="98"/>
    </location>
</feature>
<reference evidence="2" key="1">
    <citation type="submission" date="2013-12" db="EMBL/GenBank/DDBJ databases">
        <authorList>
            <person name="Aslett M."/>
        </authorList>
    </citation>
    <scope>NUCLEOTIDE SEQUENCE [LARGE SCALE GENOMIC DNA]</scope>
    <source>
        <strain evidence="2">Lindley</strain>
    </source>
</reference>
<feature type="transmembrane region" description="Helical" evidence="1">
    <location>
        <begin position="20"/>
        <end position="41"/>
    </location>
</feature>
<evidence type="ECO:0000313" key="3">
    <source>
        <dbReference type="WBParaSite" id="GPLIN_000743500"/>
    </source>
</evidence>
<keyword evidence="1" id="KW-0812">Transmembrane</keyword>
<proteinExistence type="predicted"/>
<organism evidence="2 3">
    <name type="scientific">Globodera pallida</name>
    <name type="common">Potato cyst nematode worm</name>
    <name type="synonym">Heterodera pallida</name>
    <dbReference type="NCBI Taxonomy" id="36090"/>
    <lineage>
        <taxon>Eukaryota</taxon>
        <taxon>Metazoa</taxon>
        <taxon>Ecdysozoa</taxon>
        <taxon>Nematoda</taxon>
        <taxon>Chromadorea</taxon>
        <taxon>Rhabditida</taxon>
        <taxon>Tylenchina</taxon>
        <taxon>Tylenchomorpha</taxon>
        <taxon>Tylenchoidea</taxon>
        <taxon>Heteroderidae</taxon>
        <taxon>Heteroderinae</taxon>
        <taxon>Globodera</taxon>
    </lineage>
</organism>
<evidence type="ECO:0000256" key="1">
    <source>
        <dbReference type="SAM" id="Phobius"/>
    </source>
</evidence>
<reference evidence="2" key="2">
    <citation type="submission" date="2014-05" db="EMBL/GenBank/DDBJ databases">
        <title>The genome and life-stage specific transcriptomes of Globodera pallida elucidate key aspects of plant parasitism by a cyst nematode.</title>
        <authorList>
            <person name="Cotton J.A."/>
            <person name="Lilley C.J."/>
            <person name="Jones L.M."/>
            <person name="Kikuchi T."/>
            <person name="Reid A.J."/>
            <person name="Thorpe P."/>
            <person name="Tsai I.J."/>
            <person name="Beasley H."/>
            <person name="Blok V."/>
            <person name="Cock P.J.A."/>
            <person name="Van den Akker S.E."/>
            <person name="Holroyd N."/>
            <person name="Hunt M."/>
            <person name="Mantelin S."/>
            <person name="Naghra H."/>
            <person name="Pain A."/>
            <person name="Palomares-Rius J.E."/>
            <person name="Zarowiecki M."/>
            <person name="Berriman M."/>
            <person name="Jones J.T."/>
            <person name="Urwin P.E."/>
        </authorList>
    </citation>
    <scope>NUCLEOTIDE SEQUENCE [LARGE SCALE GENOMIC DNA]</scope>
    <source>
        <strain evidence="2">Lindley</strain>
    </source>
</reference>
<keyword evidence="1" id="KW-1133">Transmembrane helix</keyword>
<keyword evidence="2" id="KW-1185">Reference proteome</keyword>
<protein>
    <submittedName>
        <fullName evidence="3">Rod shape-determining protein MreD</fullName>
    </submittedName>
</protein>
<dbReference type="WBParaSite" id="GPLIN_000743500">
    <property type="protein sequence ID" value="GPLIN_000743500"/>
    <property type="gene ID" value="GPLIN_000743500"/>
</dbReference>
<accession>A0A183C3J1</accession>
<reference evidence="3" key="3">
    <citation type="submission" date="2016-06" db="UniProtKB">
        <authorList>
            <consortium name="WormBaseParasite"/>
        </authorList>
    </citation>
    <scope>IDENTIFICATION</scope>
</reference>
<keyword evidence="1" id="KW-0472">Membrane</keyword>
<dbReference type="AlphaFoldDB" id="A0A183C3J1"/>
<sequence>MSSAAFISVVSVLANEVMVPFIFALIIGIPSALLYCFELWVIISNFSKFKSAFFVLVSVRGILSLENQILFLANYNQYPWVNDLSTIAIPAWLLLWASTKMREIISKKFKWIGQLKKKLAIKVHPISPIV</sequence>